<dbReference type="Proteomes" id="UP001177021">
    <property type="component" value="Unassembled WGS sequence"/>
</dbReference>
<organism evidence="1 2">
    <name type="scientific">Trifolium pratense</name>
    <name type="common">Red clover</name>
    <dbReference type="NCBI Taxonomy" id="57577"/>
    <lineage>
        <taxon>Eukaryota</taxon>
        <taxon>Viridiplantae</taxon>
        <taxon>Streptophyta</taxon>
        <taxon>Embryophyta</taxon>
        <taxon>Tracheophyta</taxon>
        <taxon>Spermatophyta</taxon>
        <taxon>Magnoliopsida</taxon>
        <taxon>eudicotyledons</taxon>
        <taxon>Gunneridae</taxon>
        <taxon>Pentapetalae</taxon>
        <taxon>rosids</taxon>
        <taxon>fabids</taxon>
        <taxon>Fabales</taxon>
        <taxon>Fabaceae</taxon>
        <taxon>Papilionoideae</taxon>
        <taxon>50 kb inversion clade</taxon>
        <taxon>NPAAA clade</taxon>
        <taxon>Hologalegina</taxon>
        <taxon>IRL clade</taxon>
        <taxon>Trifolieae</taxon>
        <taxon>Trifolium</taxon>
    </lineage>
</organism>
<evidence type="ECO:0000313" key="1">
    <source>
        <dbReference type="EMBL" id="CAJ2675513.1"/>
    </source>
</evidence>
<reference evidence="1" key="1">
    <citation type="submission" date="2023-10" db="EMBL/GenBank/DDBJ databases">
        <authorList>
            <person name="Rodriguez Cubillos JULIANA M."/>
            <person name="De Vega J."/>
        </authorList>
    </citation>
    <scope>NUCLEOTIDE SEQUENCE</scope>
</reference>
<protein>
    <submittedName>
        <fullName evidence="1">Uncharacterized protein</fullName>
    </submittedName>
</protein>
<proteinExistence type="predicted"/>
<gene>
    <name evidence="1" type="ORF">MILVUS5_LOCUS38515</name>
</gene>
<comment type="caution">
    <text evidence="1">The sequence shown here is derived from an EMBL/GenBank/DDBJ whole genome shotgun (WGS) entry which is preliminary data.</text>
</comment>
<name>A0ACB0M4I7_TRIPR</name>
<keyword evidence="2" id="KW-1185">Reference proteome</keyword>
<evidence type="ECO:0000313" key="2">
    <source>
        <dbReference type="Proteomes" id="UP001177021"/>
    </source>
</evidence>
<sequence>MGGRGQTSGSSSKSWQEEIYWTHFQFIHFILFLRNDFQQQLALPKTFSNNVKKKLPENVTLKGPSGVLWNIGLSIRDDTVYFEDGWQRFVKDHSLKENDFLLFKYNGESLFEVFIFEGESNCEKAAAYFVGKCDNVKADQGGSKAKDTNTSAEEVITASDGGSSEKFRRLNSTGTPLAVPFETTNEKTSNAGAKSDSPEQFMADAVTKTAPAALPVQRTSKRGAKKPVVEAVSVPAKKRGRPAKAASSSPEPVLDLVPLNLVVCSKDKEHSGSKGKEDVDDHEIEDGS</sequence>
<accession>A0ACB0M4I7</accession>
<dbReference type="EMBL" id="CASHSV030000716">
    <property type="protein sequence ID" value="CAJ2675513.1"/>
    <property type="molecule type" value="Genomic_DNA"/>
</dbReference>